<reference evidence="1 2" key="1">
    <citation type="submission" date="2018-02" db="EMBL/GenBank/DDBJ databases">
        <title>8 Nocardia nova and 1 Nocardia cyriacigeorgica strain used for evolution to TMP-SMX.</title>
        <authorList>
            <person name="Mehta H."/>
            <person name="Weng J."/>
            <person name="Shamoo Y."/>
        </authorList>
    </citation>
    <scope>NUCLEOTIDE SEQUENCE [LARGE SCALE GENOMIC DNA]</scope>
    <source>
        <strain evidence="1 2">MDA3139</strain>
    </source>
</reference>
<evidence type="ECO:0000313" key="2">
    <source>
        <dbReference type="Proteomes" id="UP000239874"/>
    </source>
</evidence>
<comment type="caution">
    <text evidence="1">The sequence shown here is derived from an EMBL/GenBank/DDBJ whole genome shotgun (WGS) entry which is preliminary data.</text>
</comment>
<dbReference type="AlphaFoldDB" id="A0A2S6AKS7"/>
<organism evidence="1 2">
    <name type="scientific">Nocardia nova</name>
    <dbReference type="NCBI Taxonomy" id="37330"/>
    <lineage>
        <taxon>Bacteria</taxon>
        <taxon>Bacillati</taxon>
        <taxon>Actinomycetota</taxon>
        <taxon>Actinomycetes</taxon>
        <taxon>Mycobacteriales</taxon>
        <taxon>Nocardiaceae</taxon>
        <taxon>Nocardia</taxon>
    </lineage>
</organism>
<evidence type="ECO:0000313" key="1">
    <source>
        <dbReference type="EMBL" id="PPJ35824.1"/>
    </source>
</evidence>
<dbReference type="Proteomes" id="UP000239874">
    <property type="component" value="Unassembled WGS sequence"/>
</dbReference>
<dbReference type="EMBL" id="PSZC01000018">
    <property type="protein sequence ID" value="PPJ35824.1"/>
    <property type="molecule type" value="Genomic_DNA"/>
</dbReference>
<gene>
    <name evidence="1" type="ORF">C5E45_23740</name>
</gene>
<proteinExistence type="predicted"/>
<accession>A0A2S6AKS7</accession>
<protein>
    <submittedName>
        <fullName evidence="1">Uncharacterized protein</fullName>
    </submittedName>
</protein>
<name>A0A2S6AKS7_9NOCA</name>
<sequence>MILTDTHPPITVLLDPHDTAATTHQLLAAHDPAAGVVVVHPTPGVSAVRGLGADVVAALGRSIGRLAPKRISGPDAIWNAVAAWITADAITHLIVLRAHRLSDRQRAQLLHLRWTTGVHLTLVWHAALARPGPELDLVGIPHRITDDVSALLTGPAVRRPQPLSLVDGPDLPAVPRNEFEQFRAEAFRSLDPTEFRAVDAVYATTMRQVCAQLTSHALAGSCWAHPIMTVWRERARRGDDSPHTGRLIATATGPAATTTASPRGTNSLGGRTCAGCARCSAS</sequence>
<dbReference type="RefSeq" id="WP_104380365.1">
    <property type="nucleotide sequence ID" value="NZ_PSZC01000018.1"/>
</dbReference>